<feature type="transmembrane region" description="Helical" evidence="2">
    <location>
        <begin position="261"/>
        <end position="285"/>
    </location>
</feature>
<keyword evidence="2" id="KW-0812">Transmembrane</keyword>
<feature type="transmembrane region" description="Helical" evidence="2">
    <location>
        <begin position="182"/>
        <end position="201"/>
    </location>
</feature>
<reference evidence="4" key="1">
    <citation type="journal article" date="2023" name="Commun. Biol.">
        <title>Genome analysis of Parmales, the sister group of diatoms, reveals the evolutionary specialization of diatoms from phago-mixotrophs to photoautotrophs.</title>
        <authorList>
            <person name="Ban H."/>
            <person name="Sato S."/>
            <person name="Yoshikawa S."/>
            <person name="Yamada K."/>
            <person name="Nakamura Y."/>
            <person name="Ichinomiya M."/>
            <person name="Sato N."/>
            <person name="Blanc-Mathieu R."/>
            <person name="Endo H."/>
            <person name="Kuwata A."/>
            <person name="Ogata H."/>
        </authorList>
    </citation>
    <scope>NUCLEOTIDE SEQUENCE [LARGE SCALE GENOMIC DNA]</scope>
    <source>
        <strain evidence="4">NIES 3701</strain>
    </source>
</reference>
<feature type="region of interest" description="Disordered" evidence="1">
    <location>
        <begin position="1"/>
        <end position="41"/>
    </location>
</feature>
<evidence type="ECO:0000256" key="1">
    <source>
        <dbReference type="SAM" id="MobiDB-lite"/>
    </source>
</evidence>
<evidence type="ECO:0000313" key="3">
    <source>
        <dbReference type="EMBL" id="GMH98188.1"/>
    </source>
</evidence>
<protein>
    <submittedName>
        <fullName evidence="3">Uncharacterized protein</fullName>
    </submittedName>
</protein>
<dbReference type="EMBL" id="BRXY01000510">
    <property type="protein sequence ID" value="GMH98188.1"/>
    <property type="molecule type" value="Genomic_DNA"/>
</dbReference>
<comment type="caution">
    <text evidence="3">The sequence shown here is derived from an EMBL/GenBank/DDBJ whole genome shotgun (WGS) entry which is preliminary data.</text>
</comment>
<feature type="compositionally biased region" description="Polar residues" evidence="1">
    <location>
        <begin position="15"/>
        <end position="27"/>
    </location>
</feature>
<organism evidence="3 4">
    <name type="scientific">Triparma strigata</name>
    <dbReference type="NCBI Taxonomy" id="1606541"/>
    <lineage>
        <taxon>Eukaryota</taxon>
        <taxon>Sar</taxon>
        <taxon>Stramenopiles</taxon>
        <taxon>Ochrophyta</taxon>
        <taxon>Bolidophyceae</taxon>
        <taxon>Parmales</taxon>
        <taxon>Triparmaceae</taxon>
        <taxon>Triparma</taxon>
    </lineage>
</organism>
<keyword evidence="2" id="KW-0472">Membrane</keyword>
<sequence>MATIAPAVASRRNAEAQNTTAPETTDPPSSPMHQRAQDSAATSWSPAQAAAFLESIAYLPKSMAVNTVKLQVDGATLLKLTTEGWRELAAPDEVSCIAVAKVMTEMERLAVAKPVPHLAKSLFKDESDSKNLARFKNEKEFVAFCDKKVFEGGAEHTRQWVPSIANASIDGGALKGHVLRFLSMYNVVDLLSVTIVVTYLYDGKESLPETYWDIVQAFIYFLSGLLSGTGMICSTILYNTASSVGEANFHAFVKTYGVNKVLMFVNDASIWGFNFLCMAMTVTFLKLSLHENSFDSTFEIVRGVVVTLPALYFPFLMANRAGPGVQTSTNYALFGGLMSDLEVIPPGETPGWATRWSQEDITNFLMGVCHTNMDFPHAKPWTPLQAMELNIMKKYSDSTNDARKAQEESEGDRITSLASVLGIVAGGGAKKRRKSTGKVQLMPGDAGL</sequence>
<proteinExistence type="predicted"/>
<keyword evidence="2" id="KW-1133">Transmembrane helix</keyword>
<evidence type="ECO:0000256" key="2">
    <source>
        <dbReference type="SAM" id="Phobius"/>
    </source>
</evidence>
<keyword evidence="4" id="KW-1185">Reference proteome</keyword>
<accession>A0A9W7F251</accession>
<dbReference type="Proteomes" id="UP001165085">
    <property type="component" value="Unassembled WGS sequence"/>
</dbReference>
<dbReference type="AlphaFoldDB" id="A0A9W7F251"/>
<name>A0A9W7F251_9STRA</name>
<evidence type="ECO:0000313" key="4">
    <source>
        <dbReference type="Proteomes" id="UP001165085"/>
    </source>
</evidence>
<feature type="transmembrane region" description="Helical" evidence="2">
    <location>
        <begin position="217"/>
        <end position="240"/>
    </location>
</feature>
<dbReference type="OrthoDB" id="8883818at2759"/>
<feature type="transmembrane region" description="Helical" evidence="2">
    <location>
        <begin position="300"/>
        <end position="318"/>
    </location>
</feature>
<gene>
    <name evidence="3" type="ORF">TrST_g837</name>
</gene>